<dbReference type="PROSITE" id="PS50164">
    <property type="entry name" value="GIY_YIG"/>
    <property type="match status" value="1"/>
</dbReference>
<dbReference type="InterPro" id="IPR047296">
    <property type="entry name" value="GIY-YIG_UvrC_Cho"/>
</dbReference>
<organism evidence="5 6">
    <name type="scientific">Aromatoleum diolicum</name>
    <dbReference type="NCBI Taxonomy" id="75796"/>
    <lineage>
        <taxon>Bacteria</taxon>
        <taxon>Pseudomonadati</taxon>
        <taxon>Pseudomonadota</taxon>
        <taxon>Betaproteobacteria</taxon>
        <taxon>Rhodocyclales</taxon>
        <taxon>Rhodocyclaceae</taxon>
        <taxon>Aromatoleum</taxon>
    </lineage>
</organism>
<dbReference type="SUPFAM" id="SSF53098">
    <property type="entry name" value="Ribonuclease H-like"/>
    <property type="match status" value="1"/>
</dbReference>
<dbReference type="Pfam" id="PF01541">
    <property type="entry name" value="GIY-YIG"/>
    <property type="match status" value="1"/>
</dbReference>
<dbReference type="EC" id="2.7.7.7" evidence="1"/>
<accession>A0ABX1QBF0</accession>
<keyword evidence="6" id="KW-1185">Reference proteome</keyword>
<comment type="catalytic activity">
    <reaction evidence="2">
        <text>DNA(n) + a 2'-deoxyribonucleoside 5'-triphosphate = DNA(n+1) + diphosphate</text>
        <dbReference type="Rhea" id="RHEA:22508"/>
        <dbReference type="Rhea" id="RHEA-COMP:17339"/>
        <dbReference type="Rhea" id="RHEA-COMP:17340"/>
        <dbReference type="ChEBI" id="CHEBI:33019"/>
        <dbReference type="ChEBI" id="CHEBI:61560"/>
        <dbReference type="ChEBI" id="CHEBI:173112"/>
        <dbReference type="EC" id="2.7.7.7"/>
    </reaction>
</comment>
<dbReference type="SUPFAM" id="SSF82771">
    <property type="entry name" value="GIY-YIG endonuclease"/>
    <property type="match status" value="1"/>
</dbReference>
<dbReference type="Gene3D" id="3.40.1440.10">
    <property type="entry name" value="GIY-YIG endonuclease"/>
    <property type="match status" value="1"/>
</dbReference>
<dbReference type="InterPro" id="IPR035901">
    <property type="entry name" value="GIY-YIG_endonuc_sf"/>
</dbReference>
<dbReference type="Gene3D" id="3.30.420.10">
    <property type="entry name" value="Ribonuclease H-like superfamily/Ribonuclease H"/>
    <property type="match status" value="1"/>
</dbReference>
<evidence type="ECO:0000313" key="6">
    <source>
        <dbReference type="Proteomes" id="UP000648984"/>
    </source>
</evidence>
<dbReference type="SMART" id="SM00479">
    <property type="entry name" value="EXOIII"/>
    <property type="match status" value="1"/>
</dbReference>
<dbReference type="CDD" id="cd10434">
    <property type="entry name" value="GIY-YIG_UvrC_Cho"/>
    <property type="match status" value="1"/>
</dbReference>
<dbReference type="CDD" id="cd06127">
    <property type="entry name" value="DEDDh"/>
    <property type="match status" value="1"/>
</dbReference>
<protein>
    <recommendedName>
        <fullName evidence="1">DNA-directed DNA polymerase</fullName>
        <ecNumber evidence="1">2.7.7.7</ecNumber>
    </recommendedName>
</protein>
<name>A0ABX1QBF0_9RHOO</name>
<dbReference type="Pfam" id="PF00929">
    <property type="entry name" value="RNase_T"/>
    <property type="match status" value="1"/>
</dbReference>
<dbReference type="Proteomes" id="UP000648984">
    <property type="component" value="Unassembled WGS sequence"/>
</dbReference>
<dbReference type="RefSeq" id="WP_169260850.1">
    <property type="nucleotide sequence ID" value="NZ_WTVQ01000020.1"/>
</dbReference>
<evidence type="ECO:0000256" key="1">
    <source>
        <dbReference type="ARBA" id="ARBA00012417"/>
    </source>
</evidence>
<dbReference type="EMBL" id="WTVQ01000020">
    <property type="protein sequence ID" value="NMG75699.1"/>
    <property type="molecule type" value="Genomic_DNA"/>
</dbReference>
<dbReference type="InterPro" id="IPR013520">
    <property type="entry name" value="Ribonucl_H"/>
</dbReference>
<gene>
    <name evidence="5" type="ORF">GPA25_13110</name>
</gene>
<evidence type="ECO:0000259" key="4">
    <source>
        <dbReference type="PROSITE" id="PS50164"/>
    </source>
</evidence>
<dbReference type="PANTHER" id="PTHR30231:SF37">
    <property type="entry name" value="EXODEOXYRIBONUCLEASE 10"/>
    <property type="match status" value="1"/>
</dbReference>
<proteinExistence type="predicted"/>
<evidence type="ECO:0000313" key="5">
    <source>
        <dbReference type="EMBL" id="NMG75699.1"/>
    </source>
</evidence>
<feature type="domain" description="GIY-YIG" evidence="4">
    <location>
        <begin position="201"/>
        <end position="278"/>
    </location>
</feature>
<dbReference type="InterPro" id="IPR012337">
    <property type="entry name" value="RNaseH-like_sf"/>
</dbReference>
<feature type="region of interest" description="Disordered" evidence="3">
    <location>
        <begin position="270"/>
        <end position="289"/>
    </location>
</feature>
<dbReference type="NCBIfam" id="TIGR00573">
    <property type="entry name" value="dnaq"/>
    <property type="match status" value="1"/>
</dbReference>
<evidence type="ECO:0000256" key="3">
    <source>
        <dbReference type="SAM" id="MobiDB-lite"/>
    </source>
</evidence>
<dbReference type="PANTHER" id="PTHR30231">
    <property type="entry name" value="DNA POLYMERASE III SUBUNIT EPSILON"/>
    <property type="match status" value="1"/>
</dbReference>
<comment type="caution">
    <text evidence="5">The sequence shown here is derived from an EMBL/GenBank/DDBJ whole genome shotgun (WGS) entry which is preliminary data.</text>
</comment>
<evidence type="ECO:0000256" key="2">
    <source>
        <dbReference type="ARBA" id="ARBA00049244"/>
    </source>
</evidence>
<dbReference type="SMART" id="SM00465">
    <property type="entry name" value="GIYc"/>
    <property type="match status" value="1"/>
</dbReference>
<dbReference type="InterPro" id="IPR036397">
    <property type="entry name" value="RNaseH_sf"/>
</dbReference>
<sequence>MSLPESLVLIDVETTGANPVRDRVTEIAVLRIERGEIVERWESLVNPECPIPSLIQRLIGITDEMVAGAPTFANVADEVRARLGSAVFVAHNARFDYGFIRSEFTRIGQSFDAPVLCTVKLSRALYPEHHRHGLDALIARHSFTCDARHRAMGDTEVLWQFARLVTDVFPADVLARAVERAMKQPVRPAELPVGVLEGLPEAPGVYFLYGDNDQLLYIGRSASLRARVTEHFSPSVKGKDADLARRVRRVDWEESAGELTTLLREAELLRSRRPPHNRPASGGDEAFGLQMIPGRKRPPILQRVVLGGSDPAAWGDVHGAFRTRKEADNLLRELAHAYQLCPRRLGLEHGSNGACSAHLAKRCAGVCAGKESITAHDERLLGALGAVRLRAWPWPGAVVVTERCAHSGSEAFHLLDRWCHLGSADSPDGLAQLRAKLPSRRFDLDIYRILVRWLAADAHHRAVTPLDN</sequence>
<reference evidence="5 6" key="1">
    <citation type="submission" date="2019-12" db="EMBL/GenBank/DDBJ databases">
        <title>Comparative genomics gives insights into the taxonomy of the Azoarcus-Aromatoleum group and reveals separate origins of nif in the plant-associated Azoarcus and non-plant-associated Aromatoleum sub-groups.</title>
        <authorList>
            <person name="Lafos M."/>
            <person name="Maluk M."/>
            <person name="Batista M."/>
            <person name="Junghare M."/>
            <person name="Carmona M."/>
            <person name="Faoro H."/>
            <person name="Cruz L.M."/>
            <person name="Battistoni F."/>
            <person name="De Souza E."/>
            <person name="Pedrosa F."/>
            <person name="Chen W.-M."/>
            <person name="Poole P.S."/>
            <person name="Dixon R.A."/>
            <person name="James E.K."/>
        </authorList>
    </citation>
    <scope>NUCLEOTIDE SEQUENCE [LARGE SCALE GENOMIC DNA]</scope>
    <source>
        <strain evidence="5 6">22Lin</strain>
    </source>
</reference>
<dbReference type="InterPro" id="IPR000305">
    <property type="entry name" value="GIY-YIG_endonuc"/>
</dbReference>
<dbReference type="InterPro" id="IPR006054">
    <property type="entry name" value="DnaQ"/>
</dbReference>